<sequence>MDIRAKREKQYLEERKLQLEYNMATSRQFLNFFESRLPSGYSEQDQTTFKTELQTQFAQSAYSHKQLIAMLETYHQEVMKSLAEYDAKRAGKPGSK</sequence>
<dbReference type="HOGENOM" id="CLU_2439278_0_0_10"/>
<dbReference type="RefSeq" id="WP_046375415.1">
    <property type="nucleotide sequence ID" value="NZ_CP010429.1"/>
</dbReference>
<dbReference type="KEGG" id="srd:SD10_01795"/>
<reference evidence="1 2" key="1">
    <citation type="journal article" date="2014" name="Curr. Microbiol.">
        <title>Spirosoma radiotolerans sp. nov., a gamma-radiation-resistant bacterium isolated from gamma ray-irradiated soil.</title>
        <authorList>
            <person name="Lee J.J."/>
            <person name="Srinivasan S."/>
            <person name="Lim S."/>
            <person name="Joe M."/>
            <person name="Im S."/>
            <person name="Bae S.I."/>
            <person name="Park K.R."/>
            <person name="Han J.H."/>
            <person name="Park S.H."/>
            <person name="Joo B.M."/>
            <person name="Park S.J."/>
            <person name="Kim M.K."/>
        </authorList>
    </citation>
    <scope>NUCLEOTIDE SEQUENCE [LARGE SCALE GENOMIC DNA]</scope>
    <source>
        <strain evidence="1 2">DG5A</strain>
    </source>
</reference>
<keyword evidence="2" id="KW-1185">Reference proteome</keyword>
<proteinExistence type="predicted"/>
<accession>A0A0E3V5Q0</accession>
<gene>
    <name evidence="1" type="ORF">SD10_01795</name>
</gene>
<dbReference type="EMBL" id="CP010429">
    <property type="protein sequence ID" value="AKD53821.1"/>
    <property type="molecule type" value="Genomic_DNA"/>
</dbReference>
<name>A0A0E3V5Q0_9BACT</name>
<protein>
    <submittedName>
        <fullName evidence="1">Uncharacterized protein</fullName>
    </submittedName>
</protein>
<evidence type="ECO:0000313" key="2">
    <source>
        <dbReference type="Proteomes" id="UP000033054"/>
    </source>
</evidence>
<organism evidence="1 2">
    <name type="scientific">Spirosoma radiotolerans</name>
    <dbReference type="NCBI Taxonomy" id="1379870"/>
    <lineage>
        <taxon>Bacteria</taxon>
        <taxon>Pseudomonadati</taxon>
        <taxon>Bacteroidota</taxon>
        <taxon>Cytophagia</taxon>
        <taxon>Cytophagales</taxon>
        <taxon>Cytophagaceae</taxon>
        <taxon>Spirosoma</taxon>
    </lineage>
</organism>
<dbReference type="PATRIC" id="fig|1379870.5.peg.393"/>
<dbReference type="Proteomes" id="UP000033054">
    <property type="component" value="Chromosome"/>
</dbReference>
<evidence type="ECO:0000313" key="1">
    <source>
        <dbReference type="EMBL" id="AKD53821.1"/>
    </source>
</evidence>
<dbReference type="AlphaFoldDB" id="A0A0E3V5Q0"/>